<dbReference type="HOGENOM" id="CLU_012494_6_1_1"/>
<evidence type="ECO:0000259" key="2">
    <source>
        <dbReference type="Pfam" id="PF07859"/>
    </source>
</evidence>
<dbReference type="OrthoDB" id="433474at2759"/>
<dbReference type="OMA" id="DWLERFF"/>
<dbReference type="InterPro" id="IPR029058">
    <property type="entry name" value="AB_hydrolase_fold"/>
</dbReference>
<dbReference type="SUPFAM" id="SSF53474">
    <property type="entry name" value="alpha/beta-Hydrolases"/>
    <property type="match status" value="1"/>
</dbReference>
<dbReference type="EMBL" id="KE145353">
    <property type="protein sequence ID" value="EPE35776.1"/>
    <property type="molecule type" value="Genomic_DNA"/>
</dbReference>
<dbReference type="PANTHER" id="PTHR48081">
    <property type="entry name" value="AB HYDROLASE SUPERFAMILY PROTEIN C4A8.06C"/>
    <property type="match status" value="1"/>
</dbReference>
<dbReference type="Proteomes" id="UP000016922">
    <property type="component" value="Unassembled WGS sequence"/>
</dbReference>
<evidence type="ECO:0000313" key="4">
    <source>
        <dbReference type="Proteomes" id="UP000016922"/>
    </source>
</evidence>
<dbReference type="Pfam" id="PF07859">
    <property type="entry name" value="Abhydrolase_3"/>
    <property type="match status" value="1"/>
</dbReference>
<organism evidence="3 4">
    <name type="scientific">Glarea lozoyensis (strain ATCC 20868 / MF5171)</name>
    <dbReference type="NCBI Taxonomy" id="1116229"/>
    <lineage>
        <taxon>Eukaryota</taxon>
        <taxon>Fungi</taxon>
        <taxon>Dikarya</taxon>
        <taxon>Ascomycota</taxon>
        <taxon>Pezizomycotina</taxon>
        <taxon>Leotiomycetes</taxon>
        <taxon>Helotiales</taxon>
        <taxon>Helotiaceae</taxon>
        <taxon>Glarea</taxon>
    </lineage>
</organism>
<sequence length="331" mass="36286">MATSSLSKLGKPPMDAELARLLSQVTFPQIEHVTPEVVKMMRLATATPSTYLDNLKTRGISHTEVKIYSGDGSNHEIVLSILQNETKDTKLRPCIYWMHGGGFHWGDRLHTTEYAVDLILECDAVAVSAEYRLAPEHSYSTSLEDCYAGLKWISEHAKEFGIDEKHLMIGGTSAGGALAASTASLCLERDGPRICAQMLVCPALDDCFETVSSHQFLEVSDFFPRAIMEEVCVATLKDRTQGSGAVSMLAGRLEDHSGLPMTYIDVGSAEVLRDDAIAYSSKLWASGVSAELHVWPGAFHGFDLFLPEAALSRTARRTKIDWAKRVFGADK</sequence>
<dbReference type="GeneID" id="19464168"/>
<dbReference type="RefSeq" id="XP_008076594.1">
    <property type="nucleotide sequence ID" value="XM_008078403.1"/>
</dbReference>
<evidence type="ECO:0000256" key="1">
    <source>
        <dbReference type="ARBA" id="ARBA00022801"/>
    </source>
</evidence>
<proteinExistence type="predicted"/>
<dbReference type="PANTHER" id="PTHR48081:SF8">
    <property type="entry name" value="ALPHA_BETA HYDROLASE FOLD-3 DOMAIN-CONTAINING PROTEIN-RELATED"/>
    <property type="match status" value="1"/>
</dbReference>
<reference evidence="3 4" key="1">
    <citation type="journal article" date="2013" name="BMC Genomics">
        <title>Genomics-driven discovery of the pneumocandin biosynthetic gene cluster in the fungus Glarea lozoyensis.</title>
        <authorList>
            <person name="Chen L."/>
            <person name="Yue Q."/>
            <person name="Zhang X."/>
            <person name="Xiang M."/>
            <person name="Wang C."/>
            <person name="Li S."/>
            <person name="Che Y."/>
            <person name="Ortiz-Lopez F.J."/>
            <person name="Bills G.F."/>
            <person name="Liu X."/>
            <person name="An Z."/>
        </authorList>
    </citation>
    <scope>NUCLEOTIDE SEQUENCE [LARGE SCALE GENOMIC DNA]</scope>
    <source>
        <strain evidence="4">ATCC 20868 / MF5171</strain>
    </source>
</reference>
<dbReference type="GO" id="GO:0016787">
    <property type="term" value="F:hydrolase activity"/>
    <property type="evidence" value="ECO:0007669"/>
    <property type="project" value="UniProtKB-KW"/>
</dbReference>
<dbReference type="Gene3D" id="3.40.50.1820">
    <property type="entry name" value="alpha/beta hydrolase"/>
    <property type="match status" value="1"/>
</dbReference>
<keyword evidence="1 3" id="KW-0378">Hydrolase</keyword>
<feature type="domain" description="Alpha/beta hydrolase fold-3" evidence="2">
    <location>
        <begin position="96"/>
        <end position="302"/>
    </location>
</feature>
<dbReference type="InterPro" id="IPR050300">
    <property type="entry name" value="GDXG_lipolytic_enzyme"/>
</dbReference>
<dbReference type="AlphaFoldDB" id="S3DV33"/>
<gene>
    <name evidence="3" type="ORF">GLAREA_05114</name>
</gene>
<keyword evidence="4" id="KW-1185">Reference proteome</keyword>
<protein>
    <submittedName>
        <fullName evidence="3">Alpha/beta-Hydrolase</fullName>
    </submittedName>
</protein>
<evidence type="ECO:0000313" key="3">
    <source>
        <dbReference type="EMBL" id="EPE35776.1"/>
    </source>
</evidence>
<dbReference type="KEGG" id="glz:GLAREA_05114"/>
<accession>S3DV33</accession>
<name>S3DV33_GLAL2</name>
<dbReference type="InterPro" id="IPR013094">
    <property type="entry name" value="AB_hydrolase_3"/>
</dbReference>
<dbReference type="eggNOG" id="KOG1515">
    <property type="taxonomic scope" value="Eukaryota"/>
</dbReference>
<dbReference type="STRING" id="1116229.S3DV33"/>